<sequence>MLQGDYGLLLLLQRSLVHLRLSQKLQRFLLSEAHEQPVPLQGLQPELGLGLQYGSSHQQLAEDADVQLLSLWVGQAGLSGHQIHKVADVSLKPIFQSL</sequence>
<keyword evidence="2" id="KW-1185">Reference proteome</keyword>
<dbReference type="AlphaFoldDB" id="A0A4Z2G6X0"/>
<gene>
    <name evidence="1" type="ORF">EYF80_040941</name>
</gene>
<name>A0A4Z2G6X0_9TELE</name>
<evidence type="ECO:0000313" key="1">
    <source>
        <dbReference type="EMBL" id="TNN48865.1"/>
    </source>
</evidence>
<dbReference type="Proteomes" id="UP000314294">
    <property type="component" value="Unassembled WGS sequence"/>
</dbReference>
<accession>A0A4Z2G6X0</accession>
<reference evidence="1 2" key="1">
    <citation type="submission" date="2019-03" db="EMBL/GenBank/DDBJ databases">
        <title>First draft genome of Liparis tanakae, snailfish: a comprehensive survey of snailfish specific genes.</title>
        <authorList>
            <person name="Kim W."/>
            <person name="Song I."/>
            <person name="Jeong J.-H."/>
            <person name="Kim D."/>
            <person name="Kim S."/>
            <person name="Ryu S."/>
            <person name="Song J.Y."/>
            <person name="Lee S.K."/>
        </authorList>
    </citation>
    <scope>NUCLEOTIDE SEQUENCE [LARGE SCALE GENOMIC DNA]</scope>
    <source>
        <tissue evidence="1">Muscle</tissue>
    </source>
</reference>
<protein>
    <submittedName>
        <fullName evidence="1">Uncharacterized protein</fullName>
    </submittedName>
</protein>
<organism evidence="1 2">
    <name type="scientific">Liparis tanakae</name>
    <name type="common">Tanaka's snailfish</name>
    <dbReference type="NCBI Taxonomy" id="230148"/>
    <lineage>
        <taxon>Eukaryota</taxon>
        <taxon>Metazoa</taxon>
        <taxon>Chordata</taxon>
        <taxon>Craniata</taxon>
        <taxon>Vertebrata</taxon>
        <taxon>Euteleostomi</taxon>
        <taxon>Actinopterygii</taxon>
        <taxon>Neopterygii</taxon>
        <taxon>Teleostei</taxon>
        <taxon>Neoteleostei</taxon>
        <taxon>Acanthomorphata</taxon>
        <taxon>Eupercaria</taxon>
        <taxon>Perciformes</taxon>
        <taxon>Cottioidei</taxon>
        <taxon>Cottales</taxon>
        <taxon>Liparidae</taxon>
        <taxon>Liparis</taxon>
    </lineage>
</organism>
<comment type="caution">
    <text evidence="1">The sequence shown here is derived from an EMBL/GenBank/DDBJ whole genome shotgun (WGS) entry which is preliminary data.</text>
</comment>
<evidence type="ECO:0000313" key="2">
    <source>
        <dbReference type="Proteomes" id="UP000314294"/>
    </source>
</evidence>
<proteinExistence type="predicted"/>
<dbReference type="EMBL" id="SRLO01000679">
    <property type="protein sequence ID" value="TNN48865.1"/>
    <property type="molecule type" value="Genomic_DNA"/>
</dbReference>